<comment type="caution">
    <text evidence="4">The sequence shown here is derived from an EMBL/GenBank/DDBJ whole genome shotgun (WGS) entry which is preliminary data.</text>
</comment>
<feature type="domain" description="Peptidase M20 dimerisation" evidence="3">
    <location>
        <begin position="160"/>
        <end position="263"/>
    </location>
</feature>
<dbReference type="EMBL" id="JBHLUX010000027">
    <property type="protein sequence ID" value="MFC0470915.1"/>
    <property type="molecule type" value="Genomic_DNA"/>
</dbReference>
<sequence length="365" mass="40797">MGDPIPLLEELIKIDSSTKAGANEAVAYCEKWLKDRGLQVKKIENNGFHMLVCEIGQGDNTIVLNGHVDVIEAEDTQFQPYVVDGKMYGRGSVDMKAGVAAMMETIAQLKDSNIATRVMLQIVPDEETGGVFGTKYLTEKGYVGDFIICGEPTYFGIAIQSKGVLQLDFEIDGKPAHGSRPWEGHNAIKKAYNLYEDIILLPFAQETAPPMYDKPSINLAKLKGGTVYNKVPEKCEMSLDIRYLPDQSPDEIFKQIQGITEDKVKIHICNGPVKTKEDNPYVEALVESIKRQTQLEQVNIYGQHGSNDGQFFTKYGGSAVEFGPVGFDWHGEKEMVYVDSVREYQEVLKEFVNSFDSKEIRDQSK</sequence>
<dbReference type="SUPFAM" id="SSF53187">
    <property type="entry name" value="Zn-dependent exopeptidases"/>
    <property type="match status" value="1"/>
</dbReference>
<protein>
    <submittedName>
        <fullName evidence="4">M20 family metallopeptidase</fullName>
    </submittedName>
</protein>
<evidence type="ECO:0000256" key="1">
    <source>
        <dbReference type="ARBA" id="ARBA00022723"/>
    </source>
</evidence>
<organism evidence="4 5">
    <name type="scientific">Halalkalibacter kiskunsagensis</name>
    <dbReference type="NCBI Taxonomy" id="1548599"/>
    <lineage>
        <taxon>Bacteria</taxon>
        <taxon>Bacillati</taxon>
        <taxon>Bacillota</taxon>
        <taxon>Bacilli</taxon>
        <taxon>Bacillales</taxon>
        <taxon>Bacillaceae</taxon>
        <taxon>Halalkalibacter</taxon>
    </lineage>
</organism>
<evidence type="ECO:0000313" key="5">
    <source>
        <dbReference type="Proteomes" id="UP001589838"/>
    </source>
</evidence>
<dbReference type="Proteomes" id="UP001589838">
    <property type="component" value="Unassembled WGS sequence"/>
</dbReference>
<dbReference type="Gene3D" id="3.40.630.10">
    <property type="entry name" value="Zn peptidases"/>
    <property type="match status" value="1"/>
</dbReference>
<proteinExistence type="predicted"/>
<keyword evidence="1" id="KW-0479">Metal-binding</keyword>
<evidence type="ECO:0000256" key="2">
    <source>
        <dbReference type="ARBA" id="ARBA00022801"/>
    </source>
</evidence>
<evidence type="ECO:0000313" key="4">
    <source>
        <dbReference type="EMBL" id="MFC0470915.1"/>
    </source>
</evidence>
<dbReference type="Gene3D" id="3.30.70.360">
    <property type="match status" value="1"/>
</dbReference>
<evidence type="ECO:0000259" key="3">
    <source>
        <dbReference type="Pfam" id="PF07687"/>
    </source>
</evidence>
<accession>A0ABV6KCY6</accession>
<keyword evidence="5" id="KW-1185">Reference proteome</keyword>
<dbReference type="InterPro" id="IPR036264">
    <property type="entry name" value="Bact_exopeptidase_dim_dom"/>
</dbReference>
<dbReference type="Pfam" id="PF01546">
    <property type="entry name" value="Peptidase_M20"/>
    <property type="match status" value="1"/>
</dbReference>
<dbReference type="InterPro" id="IPR002933">
    <property type="entry name" value="Peptidase_M20"/>
</dbReference>
<dbReference type="PANTHER" id="PTHR43808">
    <property type="entry name" value="ACETYLORNITHINE DEACETYLASE"/>
    <property type="match status" value="1"/>
</dbReference>
<dbReference type="InterPro" id="IPR050072">
    <property type="entry name" value="Peptidase_M20A"/>
</dbReference>
<dbReference type="Pfam" id="PF07687">
    <property type="entry name" value="M20_dimer"/>
    <property type="match status" value="1"/>
</dbReference>
<name>A0ABV6KCY6_9BACI</name>
<reference evidence="4 5" key="1">
    <citation type="submission" date="2024-09" db="EMBL/GenBank/DDBJ databases">
        <authorList>
            <person name="Sun Q."/>
            <person name="Mori K."/>
        </authorList>
    </citation>
    <scope>NUCLEOTIDE SEQUENCE [LARGE SCALE GENOMIC DNA]</scope>
    <source>
        <strain evidence="4 5">NCAIM B.02610</strain>
    </source>
</reference>
<dbReference type="InterPro" id="IPR011650">
    <property type="entry name" value="Peptidase_M20_dimer"/>
</dbReference>
<dbReference type="SUPFAM" id="SSF55031">
    <property type="entry name" value="Bacterial exopeptidase dimerisation domain"/>
    <property type="match status" value="1"/>
</dbReference>
<dbReference type="RefSeq" id="WP_335960788.1">
    <property type="nucleotide sequence ID" value="NZ_JAXBLX010000012.1"/>
</dbReference>
<keyword evidence="2" id="KW-0378">Hydrolase</keyword>
<gene>
    <name evidence="4" type="ORF">ACFFHM_10510</name>
</gene>